<dbReference type="EMBL" id="LKEJ01000167">
    <property type="protein sequence ID" value="KTB56823.1"/>
    <property type="molecule type" value="Genomic_DNA"/>
</dbReference>
<organism evidence="2 3">
    <name type="scientific">Pseudomonas viridiflava ICMP 13104</name>
    <dbReference type="NCBI Taxonomy" id="1198305"/>
    <lineage>
        <taxon>Bacteria</taxon>
        <taxon>Pseudomonadati</taxon>
        <taxon>Pseudomonadota</taxon>
        <taxon>Gammaproteobacteria</taxon>
        <taxon>Pseudomonadales</taxon>
        <taxon>Pseudomonadaceae</taxon>
        <taxon>Pseudomonas</taxon>
    </lineage>
</organism>
<dbReference type="AlphaFoldDB" id="A0A0W0H7L0"/>
<protein>
    <submittedName>
        <fullName evidence="2">Uncharacterized protein</fullName>
    </submittedName>
</protein>
<keyword evidence="3" id="KW-1185">Reference proteome</keyword>
<gene>
    <name evidence="2" type="ORF">AO067_17115</name>
</gene>
<dbReference type="Proteomes" id="UP000053048">
    <property type="component" value="Unassembled WGS sequence"/>
</dbReference>
<sequence>MRVISSGAEALIVAQQLDDKRAAKNMPPFANLPLRPSSPDSAVSISGQALLKHRVFGLADSGRSAPMLGKAECGMSMPEAFFLTRDDRRLLGDVYEWASAQGADLGYVDDLAFELASYRESDNGGIMLPHNQGKTYDMEGHKVFYSFTEQHAATAKRITESDTLKTTRLDQGFVRFITDKDYGSIGHNNFEFMEKVINRFSTAGERAEQLGADFATYKSQKSDYIRTLSKEKYTPGEGDAQETTSAKKSTKPKEITLESLRADMRETFLKAMGVKSFSSLFDMLFKDKR</sequence>
<name>A0A0W0H7L0_PSEVI</name>
<proteinExistence type="predicted"/>
<reference evidence="2 3" key="1">
    <citation type="submission" date="2015-09" db="EMBL/GenBank/DDBJ databases">
        <title>Genome sequence of ICMP 13104.</title>
        <authorList>
            <person name="Visnovsky S."/>
            <person name="Lu A."/>
            <person name="Panda P."/>
            <person name="Pitman A."/>
        </authorList>
    </citation>
    <scope>NUCLEOTIDE SEQUENCE [LARGE SCALE GENOMIC DNA]</scope>
    <source>
        <strain evidence="2 3">ICMP 13104</strain>
    </source>
</reference>
<feature type="region of interest" description="Disordered" evidence="1">
    <location>
        <begin position="229"/>
        <end position="252"/>
    </location>
</feature>
<evidence type="ECO:0000256" key="1">
    <source>
        <dbReference type="SAM" id="MobiDB-lite"/>
    </source>
</evidence>
<evidence type="ECO:0000313" key="2">
    <source>
        <dbReference type="EMBL" id="KTB56823.1"/>
    </source>
</evidence>
<evidence type="ECO:0000313" key="3">
    <source>
        <dbReference type="Proteomes" id="UP000053048"/>
    </source>
</evidence>
<comment type="caution">
    <text evidence="2">The sequence shown here is derived from an EMBL/GenBank/DDBJ whole genome shotgun (WGS) entry which is preliminary data.</text>
</comment>
<accession>A0A0W0H7L0</accession>